<sequence>MQSNLGHHLAVRFRSSGGCLLLLEHAHHVGHGRPELWAVAHALHGELRHGGGLRGVVLGAKPLVHHVRNFTAADLWPHRGREPVPGLAADGLLPRQELEQQHAKAVHVALLGGHAGAEEVGVDVARGAHDGARRGASAAAHRGRDTDVREPEVAELGVEVGIEEHVGGLDVPVDDGLVAALVEVAVGRVLEHQHALVALVAVAEEADDVRVAEREEHLELPAERAVQALAAAADLDGAEPRGGERGEVHRAEPAAADHAGREPARGGLHLGPRQLPRRAAALLLRLHWLGRRNSRARPAHLPALPEVATAPAGEREETATTEHCEIGSARVSYLLREEQVLCSFNRLASLVAGE</sequence>
<protein>
    <submittedName>
        <fullName evidence="2">Uncharacterized protein</fullName>
    </submittedName>
</protein>
<name>K3Y8C1_SETIT</name>
<feature type="region of interest" description="Disordered" evidence="1">
    <location>
        <begin position="237"/>
        <end position="271"/>
    </location>
</feature>
<dbReference type="EnsemblPlants" id="KQK98303">
    <property type="protein sequence ID" value="KQK98303"/>
    <property type="gene ID" value="SETIT_010462mg"/>
</dbReference>
<dbReference type="Gramene" id="KQK98303">
    <property type="protein sequence ID" value="KQK98303"/>
    <property type="gene ID" value="SETIT_010462mg"/>
</dbReference>
<proteinExistence type="predicted"/>
<keyword evidence="3" id="KW-1185">Reference proteome</keyword>
<evidence type="ECO:0000313" key="2">
    <source>
        <dbReference type="EnsemblPlants" id="KQK98303"/>
    </source>
</evidence>
<dbReference type="InParanoid" id="K3Y8C1"/>
<feature type="region of interest" description="Disordered" evidence="1">
    <location>
        <begin position="300"/>
        <end position="321"/>
    </location>
</feature>
<dbReference type="Proteomes" id="UP000004995">
    <property type="component" value="Unassembled WGS sequence"/>
</dbReference>
<dbReference type="AlphaFoldDB" id="K3Y8C1"/>
<reference evidence="3" key="1">
    <citation type="journal article" date="2012" name="Nat. Biotechnol.">
        <title>Reference genome sequence of the model plant Setaria.</title>
        <authorList>
            <person name="Bennetzen J.L."/>
            <person name="Schmutz J."/>
            <person name="Wang H."/>
            <person name="Percifield R."/>
            <person name="Hawkins J."/>
            <person name="Pontaroli A.C."/>
            <person name="Estep M."/>
            <person name="Feng L."/>
            <person name="Vaughn J.N."/>
            <person name="Grimwood J."/>
            <person name="Jenkins J."/>
            <person name="Barry K."/>
            <person name="Lindquist E."/>
            <person name="Hellsten U."/>
            <person name="Deshpande S."/>
            <person name="Wang X."/>
            <person name="Wu X."/>
            <person name="Mitros T."/>
            <person name="Triplett J."/>
            <person name="Yang X."/>
            <person name="Ye C.Y."/>
            <person name="Mauro-Herrera M."/>
            <person name="Wang L."/>
            <person name="Li P."/>
            <person name="Sharma M."/>
            <person name="Sharma R."/>
            <person name="Ronald P.C."/>
            <person name="Panaud O."/>
            <person name="Kellogg E.A."/>
            <person name="Brutnell T.P."/>
            <person name="Doust A.N."/>
            <person name="Tuskan G.A."/>
            <person name="Rokhsar D."/>
            <person name="Devos K.M."/>
        </authorList>
    </citation>
    <scope>NUCLEOTIDE SEQUENCE [LARGE SCALE GENOMIC DNA]</scope>
    <source>
        <strain evidence="3">cv. Yugu1</strain>
    </source>
</reference>
<dbReference type="FunCoup" id="K3Y8C1">
    <property type="interactions" value="1"/>
</dbReference>
<dbReference type="HOGENOM" id="CLU_783902_0_0_1"/>
<dbReference type="EMBL" id="AGNK02004450">
    <property type="status" value="NOT_ANNOTATED_CDS"/>
    <property type="molecule type" value="Genomic_DNA"/>
</dbReference>
<evidence type="ECO:0000313" key="3">
    <source>
        <dbReference type="Proteomes" id="UP000004995"/>
    </source>
</evidence>
<accession>K3Y8C1</accession>
<dbReference type="eggNOG" id="ENOG502R5JZ">
    <property type="taxonomic scope" value="Eukaryota"/>
</dbReference>
<reference evidence="2" key="2">
    <citation type="submission" date="2018-08" db="UniProtKB">
        <authorList>
            <consortium name="EnsemblPlants"/>
        </authorList>
    </citation>
    <scope>IDENTIFICATION</scope>
    <source>
        <strain evidence="2">Yugu1</strain>
    </source>
</reference>
<evidence type="ECO:0000256" key="1">
    <source>
        <dbReference type="SAM" id="MobiDB-lite"/>
    </source>
</evidence>
<organism evidence="2 3">
    <name type="scientific">Setaria italica</name>
    <name type="common">Foxtail millet</name>
    <name type="synonym">Panicum italicum</name>
    <dbReference type="NCBI Taxonomy" id="4555"/>
    <lineage>
        <taxon>Eukaryota</taxon>
        <taxon>Viridiplantae</taxon>
        <taxon>Streptophyta</taxon>
        <taxon>Embryophyta</taxon>
        <taxon>Tracheophyta</taxon>
        <taxon>Spermatophyta</taxon>
        <taxon>Magnoliopsida</taxon>
        <taxon>Liliopsida</taxon>
        <taxon>Poales</taxon>
        <taxon>Poaceae</taxon>
        <taxon>PACMAD clade</taxon>
        <taxon>Panicoideae</taxon>
        <taxon>Panicodae</taxon>
        <taxon>Paniceae</taxon>
        <taxon>Cenchrinae</taxon>
        <taxon>Setaria</taxon>
    </lineage>
</organism>
<feature type="compositionally biased region" description="Basic and acidic residues" evidence="1">
    <location>
        <begin position="238"/>
        <end position="252"/>
    </location>
</feature>